<dbReference type="InterPro" id="IPR043129">
    <property type="entry name" value="ATPase_NBD"/>
</dbReference>
<dbReference type="EMBL" id="BAAAMK010000008">
    <property type="protein sequence ID" value="GAA1961943.1"/>
    <property type="molecule type" value="Genomic_DNA"/>
</dbReference>
<name>A0ABP5CCT9_9MICO</name>
<gene>
    <name evidence="2" type="ORF">GCM10009717_30910</name>
</gene>
<dbReference type="RefSeq" id="WP_246200755.1">
    <property type="nucleotide sequence ID" value="NZ_BAAAMK010000008.1"/>
</dbReference>
<dbReference type="Gene3D" id="3.30.420.40">
    <property type="match status" value="2"/>
</dbReference>
<accession>A0ABP5CCT9</accession>
<dbReference type="InterPro" id="IPR052519">
    <property type="entry name" value="Euk-type_GlcNAc_Kinase"/>
</dbReference>
<dbReference type="SUPFAM" id="SSF53067">
    <property type="entry name" value="Actin-like ATPase domain"/>
    <property type="match status" value="2"/>
</dbReference>
<sequence>MSAPNRVGGLGGADLVVAVDGGGSKTDAVALTITGELVAHERGAGSSPHFEGLGQAVAVVDELVRAVAGRGRVGHAGLYISGLDLPVEVDQYAAAIAAFDWASSTTVVANDLYALLRAGTDEPDAVAIVCGTGVNAVGVRADGADVRFPSLGGLSGDWGGGSGLGEQALWHAARDVDGRGPRTALSAAIVEQYGVASVSVLIEELHLGRRDASELAALAPAVFASARAGDAVAIGLVDRQAEELVAFARACVTRLGLAEQAVPIVLGGGIIRSGDERLIGGIVAGLERVAPRARIEILETAPIVGAALLALSRAGATGEALERARAEVTLATGGVAPSEAAREPAPARS</sequence>
<organism evidence="2 3">
    <name type="scientific">Agromyces allii</name>
    <dbReference type="NCBI Taxonomy" id="393607"/>
    <lineage>
        <taxon>Bacteria</taxon>
        <taxon>Bacillati</taxon>
        <taxon>Actinomycetota</taxon>
        <taxon>Actinomycetes</taxon>
        <taxon>Micrococcales</taxon>
        <taxon>Microbacteriaceae</taxon>
        <taxon>Agromyces</taxon>
    </lineage>
</organism>
<protein>
    <submittedName>
        <fullName evidence="2">BadF/BadG/BcrA/BcrD ATPase family protein</fullName>
    </submittedName>
</protein>
<dbReference type="Pfam" id="PF01869">
    <property type="entry name" value="BcrAD_BadFG"/>
    <property type="match status" value="1"/>
</dbReference>
<dbReference type="InterPro" id="IPR002731">
    <property type="entry name" value="ATPase_BadF"/>
</dbReference>
<feature type="domain" description="ATPase BadF/BadG/BcrA/BcrD type" evidence="1">
    <location>
        <begin position="19"/>
        <end position="310"/>
    </location>
</feature>
<evidence type="ECO:0000313" key="3">
    <source>
        <dbReference type="Proteomes" id="UP001499954"/>
    </source>
</evidence>
<proteinExistence type="predicted"/>
<reference evidence="3" key="1">
    <citation type="journal article" date="2019" name="Int. J. Syst. Evol. Microbiol.">
        <title>The Global Catalogue of Microorganisms (GCM) 10K type strain sequencing project: providing services to taxonomists for standard genome sequencing and annotation.</title>
        <authorList>
            <consortium name="The Broad Institute Genomics Platform"/>
            <consortium name="The Broad Institute Genome Sequencing Center for Infectious Disease"/>
            <person name="Wu L."/>
            <person name="Ma J."/>
        </authorList>
    </citation>
    <scope>NUCLEOTIDE SEQUENCE [LARGE SCALE GENOMIC DNA]</scope>
    <source>
        <strain evidence="3">JCM 13584</strain>
    </source>
</reference>
<evidence type="ECO:0000313" key="2">
    <source>
        <dbReference type="EMBL" id="GAA1961943.1"/>
    </source>
</evidence>
<comment type="caution">
    <text evidence="2">The sequence shown here is derived from an EMBL/GenBank/DDBJ whole genome shotgun (WGS) entry which is preliminary data.</text>
</comment>
<evidence type="ECO:0000259" key="1">
    <source>
        <dbReference type="Pfam" id="PF01869"/>
    </source>
</evidence>
<keyword evidence="3" id="KW-1185">Reference proteome</keyword>
<dbReference type="PANTHER" id="PTHR43190">
    <property type="entry name" value="N-ACETYL-D-GLUCOSAMINE KINASE"/>
    <property type="match status" value="1"/>
</dbReference>
<dbReference type="PANTHER" id="PTHR43190:SF3">
    <property type="entry name" value="N-ACETYL-D-GLUCOSAMINE KINASE"/>
    <property type="match status" value="1"/>
</dbReference>
<dbReference type="Proteomes" id="UP001499954">
    <property type="component" value="Unassembled WGS sequence"/>
</dbReference>